<dbReference type="OrthoDB" id="5979581at2759"/>
<dbReference type="Proteomes" id="UP000324800">
    <property type="component" value="Unassembled WGS sequence"/>
</dbReference>
<name>A0A5J4T447_9EUKA</name>
<evidence type="ECO:0008006" key="3">
    <source>
        <dbReference type="Google" id="ProtNLM"/>
    </source>
</evidence>
<dbReference type="SUPFAM" id="SSF56112">
    <property type="entry name" value="Protein kinase-like (PK-like)"/>
    <property type="match status" value="1"/>
</dbReference>
<feature type="non-terminal residue" evidence="1">
    <location>
        <position position="105"/>
    </location>
</feature>
<evidence type="ECO:0000313" key="1">
    <source>
        <dbReference type="EMBL" id="KAA6352732.1"/>
    </source>
</evidence>
<sequence>MLVEYYTGSLPWINCSDPDEIGKLKTANIGGPLLKRMPEEFQKFEDHIFSLDITTEPDYEMLIGIIKSIANRLNVDLNAPFEWEFDLDQQRSIVHQRHKDQLISL</sequence>
<protein>
    <recommendedName>
        <fullName evidence="3">Protein kinase domain-containing protein</fullName>
    </recommendedName>
</protein>
<evidence type="ECO:0000313" key="2">
    <source>
        <dbReference type="Proteomes" id="UP000324800"/>
    </source>
</evidence>
<organism evidence="1 2">
    <name type="scientific">Streblomastix strix</name>
    <dbReference type="NCBI Taxonomy" id="222440"/>
    <lineage>
        <taxon>Eukaryota</taxon>
        <taxon>Metamonada</taxon>
        <taxon>Preaxostyla</taxon>
        <taxon>Oxymonadida</taxon>
        <taxon>Streblomastigidae</taxon>
        <taxon>Streblomastix</taxon>
    </lineage>
</organism>
<dbReference type="AlphaFoldDB" id="A0A5J4T447"/>
<dbReference type="Gene3D" id="1.10.510.10">
    <property type="entry name" value="Transferase(Phosphotransferase) domain 1"/>
    <property type="match status" value="1"/>
</dbReference>
<dbReference type="EMBL" id="SNRW01039402">
    <property type="protein sequence ID" value="KAA6352732.1"/>
    <property type="molecule type" value="Genomic_DNA"/>
</dbReference>
<proteinExistence type="predicted"/>
<comment type="caution">
    <text evidence="1">The sequence shown here is derived from an EMBL/GenBank/DDBJ whole genome shotgun (WGS) entry which is preliminary data.</text>
</comment>
<accession>A0A5J4T447</accession>
<gene>
    <name evidence="1" type="ORF">EZS28_051741</name>
</gene>
<dbReference type="InterPro" id="IPR011009">
    <property type="entry name" value="Kinase-like_dom_sf"/>
</dbReference>
<reference evidence="1 2" key="1">
    <citation type="submission" date="2019-03" db="EMBL/GenBank/DDBJ databases">
        <title>Single cell metagenomics reveals metabolic interactions within the superorganism composed of flagellate Streblomastix strix and complex community of Bacteroidetes bacteria on its surface.</title>
        <authorList>
            <person name="Treitli S.C."/>
            <person name="Kolisko M."/>
            <person name="Husnik F."/>
            <person name="Keeling P."/>
            <person name="Hampl V."/>
        </authorList>
    </citation>
    <scope>NUCLEOTIDE SEQUENCE [LARGE SCALE GENOMIC DNA]</scope>
    <source>
        <strain evidence="1">ST1C</strain>
    </source>
</reference>